<dbReference type="InterPro" id="IPR007304">
    <property type="entry name" value="TAP46-like"/>
</dbReference>
<dbReference type="EMBL" id="JWZX01001520">
    <property type="protein sequence ID" value="KOO33438.1"/>
    <property type="molecule type" value="Genomic_DNA"/>
</dbReference>
<evidence type="ECO:0008006" key="4">
    <source>
        <dbReference type="Google" id="ProtNLM"/>
    </source>
</evidence>
<dbReference type="Pfam" id="PF04177">
    <property type="entry name" value="TAP42"/>
    <property type="match status" value="1"/>
</dbReference>
<evidence type="ECO:0000256" key="1">
    <source>
        <dbReference type="SAM" id="MobiDB-lite"/>
    </source>
</evidence>
<evidence type="ECO:0000313" key="3">
    <source>
        <dbReference type="Proteomes" id="UP000037460"/>
    </source>
</evidence>
<dbReference type="AlphaFoldDB" id="A0A0M0K4Y8"/>
<proteinExistence type="predicted"/>
<dbReference type="PANTHER" id="PTHR10933:SF9">
    <property type="entry name" value="IMMUNOGLOBULIN-BINDING PROTEIN 1"/>
    <property type="match status" value="1"/>
</dbReference>
<reference evidence="3" key="1">
    <citation type="journal article" date="2015" name="PLoS Genet.">
        <title>Genome Sequence and Transcriptome Analyses of Chrysochromulina tobin: Metabolic Tools for Enhanced Algal Fitness in the Prominent Order Prymnesiales (Haptophyceae).</title>
        <authorList>
            <person name="Hovde B.T."/>
            <person name="Deodato C.R."/>
            <person name="Hunsperger H.M."/>
            <person name="Ryken S.A."/>
            <person name="Yost W."/>
            <person name="Jha R.K."/>
            <person name="Patterson J."/>
            <person name="Monnat R.J. Jr."/>
            <person name="Barlow S.B."/>
            <person name="Starkenburg S.R."/>
            <person name="Cattolico R.A."/>
        </authorList>
    </citation>
    <scope>NUCLEOTIDE SEQUENCE</scope>
    <source>
        <strain evidence="3">CCMP291</strain>
    </source>
</reference>
<dbReference type="InterPro" id="IPR038511">
    <property type="entry name" value="TAP42/TAP46-like_sf"/>
</dbReference>
<accession>A0A0M0K4Y8</accession>
<dbReference type="Proteomes" id="UP000037460">
    <property type="component" value="Unassembled WGS sequence"/>
</dbReference>
<feature type="region of interest" description="Disordered" evidence="1">
    <location>
        <begin position="376"/>
        <end position="437"/>
    </location>
</feature>
<dbReference type="Gene3D" id="1.25.40.540">
    <property type="entry name" value="TAP42-like family"/>
    <property type="match status" value="1"/>
</dbReference>
<dbReference type="GO" id="GO:0035303">
    <property type="term" value="P:regulation of dephosphorylation"/>
    <property type="evidence" value="ECO:0007669"/>
    <property type="project" value="TreeGrafter"/>
</dbReference>
<dbReference type="OrthoDB" id="10261753at2759"/>
<dbReference type="GO" id="GO:0051721">
    <property type="term" value="F:protein phosphatase 2A binding"/>
    <property type="evidence" value="ECO:0007669"/>
    <property type="project" value="TreeGrafter"/>
</dbReference>
<feature type="compositionally biased region" description="Basic and acidic residues" evidence="1">
    <location>
        <begin position="376"/>
        <end position="404"/>
    </location>
</feature>
<dbReference type="GO" id="GO:0005829">
    <property type="term" value="C:cytosol"/>
    <property type="evidence" value="ECO:0007669"/>
    <property type="project" value="TreeGrafter"/>
</dbReference>
<dbReference type="GO" id="GO:0009966">
    <property type="term" value="P:regulation of signal transduction"/>
    <property type="evidence" value="ECO:0007669"/>
    <property type="project" value="InterPro"/>
</dbReference>
<evidence type="ECO:0000313" key="2">
    <source>
        <dbReference type="EMBL" id="KOO33438.1"/>
    </source>
</evidence>
<feature type="compositionally biased region" description="Acidic residues" evidence="1">
    <location>
        <begin position="210"/>
        <end position="221"/>
    </location>
</feature>
<feature type="compositionally biased region" description="Basic and acidic residues" evidence="1">
    <location>
        <begin position="412"/>
        <end position="424"/>
    </location>
</feature>
<keyword evidence="3" id="KW-1185">Reference proteome</keyword>
<feature type="region of interest" description="Disordered" evidence="1">
    <location>
        <begin position="198"/>
        <end position="221"/>
    </location>
</feature>
<gene>
    <name evidence="2" type="ORF">Ctob_012219</name>
</gene>
<comment type="caution">
    <text evidence="2">The sequence shown here is derived from an EMBL/GenBank/DDBJ whole genome shotgun (WGS) entry which is preliminary data.</text>
</comment>
<protein>
    <recommendedName>
        <fullName evidence="4">TAP42-like protein</fullName>
    </recommendedName>
</protein>
<sequence length="437" mass="48263">MEEDESTAFQVSHFDARASATVLDASDAAPTVKAAAAMRPLSVNFRAAQAAFTEVEGTELAGNDPALQRRVGEGLALCEAALLQVTHQAVFSANELGQDINTNDLKYLLLPFFRGELLLRVVDQAKRVEALEESLACLRGFLSDLERLEMLHEECKGWETLGASASSDPARVRTQKLERHKASKIAKERLAFFAEKAAKHRTRGRGGGGDDNDDDEDGEEDVERETVLLNVRCCCHVAIDSIRAAEMELDMLKQIAKMRRPDGSLPPPPTLAEENKAAGLQMFSLVNDPRIGLPPAPPGVMESLNGGPGAFGRDLRSLVDGSTPSVLEGFRQTDPGRDRHSRLSYASAMRQIHTGEIPGLYTLTVEEGMRDEEAKRALAEAKHLDEMGEREEARNKVKEERELGNDEEDEEERQKQIKKDDWKDTHKRGAGNRKNRS</sequence>
<feature type="compositionally biased region" description="Basic residues" evidence="1">
    <location>
        <begin position="425"/>
        <end position="437"/>
    </location>
</feature>
<dbReference type="PANTHER" id="PTHR10933">
    <property type="entry name" value="IMMUNOGLOBULIN-BINDING PROTEIN 1"/>
    <property type="match status" value="1"/>
</dbReference>
<organism evidence="2 3">
    <name type="scientific">Chrysochromulina tobinii</name>
    <dbReference type="NCBI Taxonomy" id="1460289"/>
    <lineage>
        <taxon>Eukaryota</taxon>
        <taxon>Haptista</taxon>
        <taxon>Haptophyta</taxon>
        <taxon>Prymnesiophyceae</taxon>
        <taxon>Prymnesiales</taxon>
        <taxon>Chrysochromulinaceae</taxon>
        <taxon>Chrysochromulina</taxon>
    </lineage>
</organism>
<name>A0A0M0K4Y8_9EUKA</name>